<keyword evidence="3" id="KW-1185">Reference proteome</keyword>
<feature type="compositionally biased region" description="Basic and acidic residues" evidence="1">
    <location>
        <begin position="107"/>
        <end position="121"/>
    </location>
</feature>
<proteinExistence type="predicted"/>
<accession>A0A1S2PIU7</accession>
<evidence type="ECO:0000313" key="3">
    <source>
        <dbReference type="Proteomes" id="UP000179935"/>
    </source>
</evidence>
<dbReference type="Proteomes" id="UP000179935">
    <property type="component" value="Unassembled WGS sequence"/>
</dbReference>
<sequence length="201" mass="21293">MGLAIGAGYVLGRAKKMKLALAVGTLVAGKRLQLDPRALARLVDEQLLNNPELKEIGDQLREDLRGVGSAASGALVEKQIEGLADRLHDRTERVREQLSDVVPEPSLRSEGEETEEGRAEETGSDNAARGASEAESAPRRKPAPEAPSGKRHVRARDQQGAGTRTARKAAKAARTATSKKPADAQGGVARTIRGPAGEGRR</sequence>
<dbReference type="EMBL" id="MLYP01000030">
    <property type="protein sequence ID" value="OIJ93677.1"/>
    <property type="molecule type" value="Genomic_DNA"/>
</dbReference>
<name>A0A1S2PIU7_9ACTN</name>
<comment type="caution">
    <text evidence="2">The sequence shown here is derived from an EMBL/GenBank/DDBJ whole genome shotgun (WGS) entry which is preliminary data.</text>
</comment>
<dbReference type="AlphaFoldDB" id="A0A1S2PIU7"/>
<protein>
    <recommendedName>
        <fullName evidence="4">DNA primase</fullName>
    </recommendedName>
</protein>
<feature type="region of interest" description="Disordered" evidence="1">
    <location>
        <begin position="95"/>
        <end position="201"/>
    </location>
</feature>
<evidence type="ECO:0008006" key="4">
    <source>
        <dbReference type="Google" id="ProtNLM"/>
    </source>
</evidence>
<reference evidence="2 3" key="1">
    <citation type="submission" date="2016-10" db="EMBL/GenBank/DDBJ databases">
        <title>Genome sequence of Streptomyces sp. MUSC 93.</title>
        <authorList>
            <person name="Lee L.-H."/>
            <person name="Ser H.-L."/>
            <person name="Law J.W.-F."/>
        </authorList>
    </citation>
    <scope>NUCLEOTIDE SEQUENCE [LARGE SCALE GENOMIC DNA]</scope>
    <source>
        <strain evidence="2 3">MUSC 93</strain>
    </source>
</reference>
<evidence type="ECO:0000313" key="2">
    <source>
        <dbReference type="EMBL" id="OIJ93677.1"/>
    </source>
</evidence>
<gene>
    <name evidence="2" type="ORF">BIV24_11770</name>
</gene>
<evidence type="ECO:0000256" key="1">
    <source>
        <dbReference type="SAM" id="MobiDB-lite"/>
    </source>
</evidence>
<dbReference type="STRING" id="1428652.BIV24_11770"/>
<organism evidence="2 3">
    <name type="scientific">Streptomyces colonosanans</name>
    <dbReference type="NCBI Taxonomy" id="1428652"/>
    <lineage>
        <taxon>Bacteria</taxon>
        <taxon>Bacillati</taxon>
        <taxon>Actinomycetota</taxon>
        <taxon>Actinomycetes</taxon>
        <taxon>Kitasatosporales</taxon>
        <taxon>Streptomycetaceae</taxon>
        <taxon>Streptomyces</taxon>
    </lineage>
</organism>